<feature type="binding site" evidence="5">
    <location>
        <position position="98"/>
    </location>
    <ligand>
        <name>substrate</name>
    </ligand>
</feature>
<comment type="catalytic activity">
    <reaction evidence="8">
        <text>(S)-malate + NAD(+) = oxaloacetate + NADH + H(+)</text>
        <dbReference type="Rhea" id="RHEA:21432"/>
        <dbReference type="ChEBI" id="CHEBI:15378"/>
        <dbReference type="ChEBI" id="CHEBI:15589"/>
        <dbReference type="ChEBI" id="CHEBI:16452"/>
        <dbReference type="ChEBI" id="CHEBI:57540"/>
        <dbReference type="ChEBI" id="CHEBI:57945"/>
        <dbReference type="EC" id="1.1.1.37"/>
    </reaction>
</comment>
<feature type="binding site" evidence="6">
    <location>
        <begin position="129"/>
        <end position="131"/>
    </location>
    <ligand>
        <name>NAD(+)</name>
        <dbReference type="ChEBI" id="CHEBI:57540"/>
    </ligand>
</feature>
<evidence type="ECO:0000259" key="10">
    <source>
        <dbReference type="Pfam" id="PF02866"/>
    </source>
</evidence>
<feature type="binding site" evidence="5">
    <location>
        <position position="131"/>
    </location>
    <ligand>
        <name>substrate</name>
    </ligand>
</feature>
<reference evidence="11 12" key="1">
    <citation type="submission" date="2019-03" db="EMBL/GenBank/DDBJ databases">
        <title>An improved genome assembly of the fluke Schistosoma japonicum.</title>
        <authorList>
            <person name="Hu W."/>
            <person name="Luo F."/>
            <person name="Yin M."/>
            <person name="Mo X."/>
            <person name="Sun C."/>
            <person name="Wu Q."/>
            <person name="Zhu B."/>
            <person name="Xiang M."/>
            <person name="Wang J."/>
            <person name="Wang Y."/>
            <person name="Zhang T."/>
            <person name="Xu B."/>
            <person name="Zheng H."/>
            <person name="Feng Z."/>
        </authorList>
    </citation>
    <scope>NUCLEOTIDE SEQUENCE [LARGE SCALE GENOMIC DNA]</scope>
    <source>
        <strain evidence="11">HuSjv2</strain>
        <tissue evidence="11">Worms</tissue>
    </source>
</reference>
<evidence type="ECO:0000256" key="3">
    <source>
        <dbReference type="ARBA" id="ARBA00023027"/>
    </source>
</evidence>
<dbReference type="AlphaFoldDB" id="A0A4Z2DL32"/>
<dbReference type="InterPro" id="IPR001236">
    <property type="entry name" value="Lactate/malate_DH_N"/>
</dbReference>
<comment type="similarity">
    <text evidence="1">Belongs to the LDH/MDH superfamily. MDH type 2 family.</text>
</comment>
<dbReference type="NCBIfam" id="TIGR01759">
    <property type="entry name" value="MalateDH-SF1"/>
    <property type="match status" value="1"/>
</dbReference>
<dbReference type="Proteomes" id="UP000311919">
    <property type="component" value="Unassembled WGS sequence"/>
</dbReference>
<sequence length="341" mass="37592">MSEPIKVLLTGAAGQIGYSLAGMVARGDMFGPNQEVILHLFDLEVMVESLKGLEMELQDCAFRLLKGLVVTHLPEIAFDQIDVALMVGAIPRKEGMERKDLLSTNVKIFKQQGQALDKYAKKTVKVVVVGNPANTNALALMKNAPSIPRENFSALTRLDHNRAQSFIAKRLEVPCDLVKNCIIWGNHSNTQFVDIRYSVVKQGDREIPVTAAINNDSWIKNEFLSAIQKRGAAVIAARKSSSALSAAKSVTDHMRDWWLGTKENEWVSMSVISDGSYGAPKDVIFSFPVQIKDGKWSIVQGLELDEWAKSKFSITSKELEEERIAAGLVSDNSKCTPSEGQ</sequence>
<keyword evidence="3 6" id="KW-0520">NAD</keyword>
<feature type="binding site" evidence="5">
    <location>
        <position position="162"/>
    </location>
    <ligand>
        <name>substrate</name>
    </ligand>
</feature>
<evidence type="ECO:0000256" key="5">
    <source>
        <dbReference type="PIRSR" id="PIRSR000102-2"/>
    </source>
</evidence>
<evidence type="ECO:0000256" key="2">
    <source>
        <dbReference type="ARBA" id="ARBA00023002"/>
    </source>
</evidence>
<dbReference type="STRING" id="6182.A0A4Z2DL32"/>
<evidence type="ECO:0000256" key="7">
    <source>
        <dbReference type="RuleBase" id="RU003369"/>
    </source>
</evidence>
<dbReference type="EC" id="1.1.1.37" evidence="8"/>
<organism evidence="11 12">
    <name type="scientific">Schistosoma japonicum</name>
    <name type="common">Blood fluke</name>
    <dbReference type="NCBI Taxonomy" id="6182"/>
    <lineage>
        <taxon>Eukaryota</taxon>
        <taxon>Metazoa</taxon>
        <taxon>Spiralia</taxon>
        <taxon>Lophotrochozoa</taxon>
        <taxon>Platyhelminthes</taxon>
        <taxon>Trematoda</taxon>
        <taxon>Digenea</taxon>
        <taxon>Strigeidida</taxon>
        <taxon>Schistosomatoidea</taxon>
        <taxon>Schistosomatidae</taxon>
        <taxon>Schistosoma</taxon>
    </lineage>
</organism>
<dbReference type="NCBIfam" id="TIGR01758">
    <property type="entry name" value="MDH_euk_cyt"/>
    <property type="match status" value="1"/>
</dbReference>
<evidence type="ECO:0000256" key="8">
    <source>
        <dbReference type="RuleBase" id="RU003405"/>
    </source>
</evidence>
<dbReference type="Gene3D" id="3.40.50.720">
    <property type="entry name" value="NAD(P)-binding Rossmann-like Domain"/>
    <property type="match status" value="1"/>
</dbReference>
<dbReference type="EMBL" id="SKCS01000102">
    <property type="protein sequence ID" value="TNN16870.1"/>
    <property type="molecule type" value="Genomic_DNA"/>
</dbReference>
<dbReference type="GO" id="GO:0030060">
    <property type="term" value="F:L-malate dehydrogenase (NAD+) activity"/>
    <property type="evidence" value="ECO:0007669"/>
    <property type="project" value="UniProtKB-EC"/>
</dbReference>
<dbReference type="InterPro" id="IPR036291">
    <property type="entry name" value="NAD(P)-bd_dom_sf"/>
</dbReference>
<dbReference type="PIRSF" id="PIRSF000102">
    <property type="entry name" value="Lac_mal_DH"/>
    <property type="match status" value="1"/>
</dbReference>
<accession>A0A4Z2DL32</accession>
<feature type="binding site" evidence="5">
    <location>
        <position position="92"/>
    </location>
    <ligand>
        <name>substrate</name>
    </ligand>
</feature>
<dbReference type="InterPro" id="IPR010945">
    <property type="entry name" value="Malate_DH_type2"/>
</dbReference>
<dbReference type="Gene3D" id="3.90.110.10">
    <property type="entry name" value="Lactate dehydrogenase/glycoside hydrolase, family 4, C-terminal"/>
    <property type="match status" value="1"/>
</dbReference>
<dbReference type="SUPFAM" id="SSF51735">
    <property type="entry name" value="NAD(P)-binding Rossmann-fold domains"/>
    <property type="match status" value="1"/>
</dbReference>
<evidence type="ECO:0000313" key="12">
    <source>
        <dbReference type="Proteomes" id="UP000311919"/>
    </source>
</evidence>
<gene>
    <name evidence="11" type="ORF">EWB00_000090</name>
</gene>
<keyword evidence="8" id="KW-0816">Tricarboxylic acid cycle</keyword>
<feature type="binding site" evidence="6">
    <location>
        <begin position="11"/>
        <end position="17"/>
    </location>
    <ligand>
        <name>NAD(+)</name>
        <dbReference type="ChEBI" id="CHEBI:57540"/>
    </ligand>
</feature>
<dbReference type="InterPro" id="IPR022383">
    <property type="entry name" value="Lactate/malate_DH_C"/>
</dbReference>
<evidence type="ECO:0000256" key="4">
    <source>
        <dbReference type="PIRSR" id="PIRSR000102-1"/>
    </source>
</evidence>
<dbReference type="NCBIfam" id="NF003916">
    <property type="entry name" value="PRK05442.1"/>
    <property type="match status" value="1"/>
</dbReference>
<feature type="binding site" evidence="6">
    <location>
        <position position="42"/>
    </location>
    <ligand>
        <name>NAD(+)</name>
        <dbReference type="ChEBI" id="CHEBI:57540"/>
    </ligand>
</feature>
<dbReference type="PROSITE" id="PS00068">
    <property type="entry name" value="MDH"/>
    <property type="match status" value="1"/>
</dbReference>
<evidence type="ECO:0000256" key="1">
    <source>
        <dbReference type="ARBA" id="ARBA00009613"/>
    </source>
</evidence>
<dbReference type="FunFam" id="3.40.50.720:FF:000010">
    <property type="entry name" value="Malate dehydrogenase"/>
    <property type="match status" value="1"/>
</dbReference>
<dbReference type="PANTHER" id="PTHR23382">
    <property type="entry name" value="MALATE DEHYDROGENASE"/>
    <property type="match status" value="1"/>
</dbReference>
<evidence type="ECO:0000313" key="11">
    <source>
        <dbReference type="EMBL" id="TNN16870.1"/>
    </source>
</evidence>
<dbReference type="InterPro" id="IPR015955">
    <property type="entry name" value="Lactate_DH/Glyco_Ohase_4_C"/>
</dbReference>
<name>A0A4Z2DL32_SCHJA</name>
<dbReference type="InterPro" id="IPR011274">
    <property type="entry name" value="Malate_DH_NAD-dep_euk"/>
</dbReference>
<evidence type="ECO:0000259" key="9">
    <source>
        <dbReference type="Pfam" id="PF00056"/>
    </source>
</evidence>
<dbReference type="SUPFAM" id="SSF56327">
    <property type="entry name" value="LDH C-terminal domain-like"/>
    <property type="match status" value="1"/>
</dbReference>
<feature type="active site" description="Proton acceptor" evidence="4">
    <location>
        <position position="187"/>
    </location>
</feature>
<proteinExistence type="inferred from homology"/>
<dbReference type="Pfam" id="PF00056">
    <property type="entry name" value="Ldh_1_N"/>
    <property type="match status" value="1"/>
</dbReference>
<evidence type="ECO:0000256" key="6">
    <source>
        <dbReference type="PIRSR" id="PIRSR000102-3"/>
    </source>
</evidence>
<keyword evidence="2 7" id="KW-0560">Oxidoreductase</keyword>
<dbReference type="GO" id="GO:0006108">
    <property type="term" value="P:malate metabolic process"/>
    <property type="evidence" value="ECO:0007669"/>
    <property type="project" value="InterPro"/>
</dbReference>
<comment type="caution">
    <text evidence="11">The sequence shown here is derived from an EMBL/GenBank/DDBJ whole genome shotgun (WGS) entry which is preliminary data.</text>
</comment>
<dbReference type="Pfam" id="PF02866">
    <property type="entry name" value="Ldh_1_C"/>
    <property type="match status" value="1"/>
</dbReference>
<dbReference type="FunFam" id="3.90.110.10:FF:000002">
    <property type="entry name" value="Malate dehydrogenase"/>
    <property type="match status" value="1"/>
</dbReference>
<protein>
    <recommendedName>
        <fullName evidence="8">Malate dehydrogenase</fullName>
        <ecNumber evidence="8">1.1.1.37</ecNumber>
    </recommendedName>
</protein>
<dbReference type="GO" id="GO:0006099">
    <property type="term" value="P:tricarboxylic acid cycle"/>
    <property type="evidence" value="ECO:0007669"/>
    <property type="project" value="UniProtKB-KW"/>
</dbReference>
<keyword evidence="12" id="KW-1185">Reference proteome</keyword>
<dbReference type="InterPro" id="IPR001252">
    <property type="entry name" value="Malate_DH_AS"/>
</dbReference>
<feature type="domain" description="Lactate/malate dehydrogenase C-terminal" evidence="10">
    <location>
        <begin position="156"/>
        <end position="322"/>
    </location>
</feature>
<feature type="domain" description="Lactate/malate dehydrogenase N-terminal" evidence="9">
    <location>
        <begin position="5"/>
        <end position="152"/>
    </location>
</feature>
<feature type="binding site" evidence="6">
    <location>
        <position position="105"/>
    </location>
    <ligand>
        <name>NAD(+)</name>
        <dbReference type="ChEBI" id="CHEBI:57540"/>
    </ligand>
</feature>
<dbReference type="InterPro" id="IPR001557">
    <property type="entry name" value="L-lactate/malate_DH"/>
</dbReference>